<feature type="compositionally biased region" description="Gly residues" evidence="2">
    <location>
        <begin position="563"/>
        <end position="584"/>
    </location>
</feature>
<feature type="compositionally biased region" description="Polar residues" evidence="2">
    <location>
        <begin position="10"/>
        <end position="19"/>
    </location>
</feature>
<feature type="domain" description="PPE" evidence="3">
    <location>
        <begin position="127"/>
        <end position="273"/>
    </location>
</feature>
<evidence type="ECO:0000256" key="2">
    <source>
        <dbReference type="SAM" id="MobiDB-lite"/>
    </source>
</evidence>
<evidence type="ECO:0000256" key="1">
    <source>
        <dbReference type="ARBA" id="ARBA00010652"/>
    </source>
</evidence>
<evidence type="ECO:0000259" key="3">
    <source>
        <dbReference type="Pfam" id="PF00823"/>
    </source>
</evidence>
<accession>A0A1I5V001</accession>
<dbReference type="Proteomes" id="UP000199137">
    <property type="component" value="Unassembled WGS sequence"/>
</dbReference>
<organism evidence="4 5">
    <name type="scientific">Amycolatopsis rubida</name>
    <dbReference type="NCBI Taxonomy" id="112413"/>
    <lineage>
        <taxon>Bacteria</taxon>
        <taxon>Bacillati</taxon>
        <taxon>Actinomycetota</taxon>
        <taxon>Actinomycetes</taxon>
        <taxon>Pseudonocardiales</taxon>
        <taxon>Pseudonocardiaceae</taxon>
        <taxon>Amycolatopsis</taxon>
    </lineage>
</organism>
<sequence length="699" mass="69560">MAEKKAPTAESVSDPSSTDYDPGNTALYNPTLDPSSKYYIGPVRPDDVASGDQLREDATTKIDAVFNGWLLPNVQGKARDQLIQAMYQRNLDESKKHLGKDLEMRDPGAAPHTDWKNATHEQMVDAITTHADPAAVAESSEAWVSLGNELATHQKNLGDAINASTSNWKGDAGDAARVHLANVGKWLGTTAQGASLTGRQQEVHSQALNETQKAMNANPPVQFSAQDANKVLMTIKDPAAYVVAYSSAMKTFTDQQAAREQAAQIMTRYDQTIGGAVATPRFAEPPKLPTETARLQPTLKGTPMNKGGGAGAPGGVRVGPDGRPIGPDGKPIGPPGTTVGPNGQLIGPDGRPLGPDGKPIGPAGTTVGPNGQPIGPDGRPLGPDGRPIGPDGKPYGDGPGGVTGGPGGQQPDRRFDPASLKIPDGGPGGGNPGGGSPGGGGPGGSFPPIPGSGDPGSTKAQGFTPPTIPPIPGGNPGGSGPTFTPPNIPPVPGGNPGGSGPTFTPPSIPPIPGGKSGDPYKSNPYKPQPFKPSIPEGPGGLKPYEPKPFNPGKIGPDGKPLFPGGGTGPSGEKLGGIGKGGGVNGESISSRLGGGAGGLGGGKGGTGSGGGGAFSGAGGSGPAEEGVAGRGGSGSGAGGKGAAGAPGMGAMGGGKGGKGPEDKEHKIASFVESDDPSFFAPDEVVAPPVIGDWKNKDWK</sequence>
<dbReference type="InterPro" id="IPR038332">
    <property type="entry name" value="PPE_sf"/>
</dbReference>
<dbReference type="Gene3D" id="1.20.1260.20">
    <property type="entry name" value="PPE superfamily"/>
    <property type="match status" value="1"/>
</dbReference>
<dbReference type="AlphaFoldDB" id="A0A1I5V001"/>
<feature type="compositionally biased region" description="Low complexity" evidence="2">
    <location>
        <begin position="451"/>
        <end position="465"/>
    </location>
</feature>
<dbReference type="EMBL" id="FOWC01000008">
    <property type="protein sequence ID" value="SFQ00811.1"/>
    <property type="molecule type" value="Genomic_DNA"/>
</dbReference>
<gene>
    <name evidence="4" type="ORF">SAMN05421854_108157</name>
</gene>
<dbReference type="Pfam" id="PF00823">
    <property type="entry name" value="PPE"/>
    <property type="match status" value="1"/>
</dbReference>
<feature type="compositionally biased region" description="Gly residues" evidence="2">
    <location>
        <begin position="628"/>
        <end position="657"/>
    </location>
</feature>
<comment type="similarity">
    <text evidence="1">Belongs to the mycobacterial PPE family.</text>
</comment>
<name>A0A1I5V001_9PSEU</name>
<protein>
    <submittedName>
        <fullName evidence="4">PPE family protein</fullName>
    </submittedName>
</protein>
<feature type="compositionally biased region" description="Gly residues" evidence="2">
    <location>
        <begin position="425"/>
        <end position="444"/>
    </location>
</feature>
<dbReference type="STRING" id="112413.SAMN05421854_108157"/>
<feature type="compositionally biased region" description="Gly residues" evidence="2">
    <location>
        <begin position="395"/>
        <end position="408"/>
    </location>
</feature>
<feature type="compositionally biased region" description="Gly residues" evidence="2">
    <location>
        <begin position="592"/>
        <end position="621"/>
    </location>
</feature>
<dbReference type="SUPFAM" id="SSF140459">
    <property type="entry name" value="PE/PPE dimer-like"/>
    <property type="match status" value="1"/>
</dbReference>
<evidence type="ECO:0000313" key="4">
    <source>
        <dbReference type="EMBL" id="SFQ00811.1"/>
    </source>
</evidence>
<feature type="compositionally biased region" description="Low complexity" evidence="2">
    <location>
        <begin position="318"/>
        <end position="331"/>
    </location>
</feature>
<feature type="compositionally biased region" description="Gly residues" evidence="2">
    <location>
        <begin position="306"/>
        <end position="317"/>
    </location>
</feature>
<feature type="compositionally biased region" description="Pro residues" evidence="2">
    <location>
        <begin position="503"/>
        <end position="512"/>
    </location>
</feature>
<reference evidence="4 5" key="1">
    <citation type="submission" date="2016-10" db="EMBL/GenBank/DDBJ databases">
        <authorList>
            <person name="de Groot N.N."/>
        </authorList>
    </citation>
    <scope>NUCLEOTIDE SEQUENCE [LARGE SCALE GENOMIC DNA]</scope>
    <source>
        <strain evidence="4 5">DSM 44637</strain>
    </source>
</reference>
<proteinExistence type="inferred from homology"/>
<feature type="compositionally biased region" description="Low complexity" evidence="2">
    <location>
        <begin position="373"/>
        <end position="393"/>
    </location>
</feature>
<evidence type="ECO:0000313" key="5">
    <source>
        <dbReference type="Proteomes" id="UP000199137"/>
    </source>
</evidence>
<feature type="region of interest" description="Disordered" evidence="2">
    <location>
        <begin position="297"/>
        <end position="666"/>
    </location>
</feature>
<dbReference type="InterPro" id="IPR000030">
    <property type="entry name" value="PPE_dom"/>
</dbReference>
<feature type="compositionally biased region" description="Pro residues" evidence="2">
    <location>
        <begin position="483"/>
        <end position="493"/>
    </location>
</feature>
<feature type="region of interest" description="Disordered" evidence="2">
    <location>
        <begin position="1"/>
        <end position="51"/>
    </location>
</feature>
<dbReference type="RefSeq" id="WP_093575174.1">
    <property type="nucleotide sequence ID" value="NZ_FOWC01000008.1"/>
</dbReference>